<feature type="region of interest" description="Disordered" evidence="1">
    <location>
        <begin position="1"/>
        <end position="23"/>
    </location>
</feature>
<dbReference type="EMBL" id="JAUEPO010000006">
    <property type="protein sequence ID" value="KAK3320321.1"/>
    <property type="molecule type" value="Genomic_DNA"/>
</dbReference>
<feature type="compositionally biased region" description="Polar residues" evidence="1">
    <location>
        <begin position="1"/>
        <end position="11"/>
    </location>
</feature>
<sequence length="724" mass="81211">MSTHTSSTHGATQHVVDFSNSPGFTKHVTQRGVSVTHITTRPGLSRRAALLSQITRGLQHHKVKVVYVVPSEIEAGMAERYLADKLDNIRVTGLENAANSMSEPSLLVSYSHNLFKLLVKKEELEKLVPAPRCLFVLEYPVVSHSFWPEATAEFLLHWMCGKSKESVGLVTLSTWEPDALRSKKVSNWLGVVLTEEVIRVLGLRSNSSSCPSPRRKLSIVCVVTSYQYRQMVDRILGEFATNTVFINHFPIKTDLDGVWDLWEAFCSSTWHADADHKVIGIDPECHFMYPGQDIGVTDIFVVESSVRTAFNSTFGGAVGMTVPRSVAEMRQAEMYGVMETVGDAGREKARVHYYLTSETESEARGIDRKLRDDDDISIDELFLKSQLFPEPSLSPWQLQQAAAVSYPRAVQWTMTKLEIVTKSMGTVLSDPGKSLYQIMVVGENVSLQTALWLAPCLSSNTSDRVKRILIIMAAIQMAHRTKMHSLLGFSARARRGDDPHREDLEQWRREYAGPTASQGYKGGLWLLVGLYSRFATGRRADLLGLNDALDAAAQRHVGCCWTVRSLVSHLSQIVAIDENIPDDWDDEVPLSAREVLEIEQHMVRASLFELIRFVGVVSEGEAHAVSTKTRVRWERRDFFADTERLRRENGGEVFMVPRSVLKERVGGQDVYTAYGLTGVSREAVWQVHQSIATGALEGYSLDLILRPTVMMRDYAQYSLSLELR</sequence>
<dbReference type="Proteomes" id="UP001286456">
    <property type="component" value="Unassembled WGS sequence"/>
</dbReference>
<evidence type="ECO:0000256" key="1">
    <source>
        <dbReference type="SAM" id="MobiDB-lite"/>
    </source>
</evidence>
<keyword evidence="3" id="KW-1185">Reference proteome</keyword>
<organism evidence="2 3">
    <name type="scientific">Cercophora scortea</name>
    <dbReference type="NCBI Taxonomy" id="314031"/>
    <lineage>
        <taxon>Eukaryota</taxon>
        <taxon>Fungi</taxon>
        <taxon>Dikarya</taxon>
        <taxon>Ascomycota</taxon>
        <taxon>Pezizomycotina</taxon>
        <taxon>Sordariomycetes</taxon>
        <taxon>Sordariomycetidae</taxon>
        <taxon>Sordariales</taxon>
        <taxon>Lasiosphaeriaceae</taxon>
        <taxon>Cercophora</taxon>
    </lineage>
</organism>
<dbReference type="AlphaFoldDB" id="A0AAE0I8A5"/>
<evidence type="ECO:0000313" key="2">
    <source>
        <dbReference type="EMBL" id="KAK3320321.1"/>
    </source>
</evidence>
<reference evidence="2" key="1">
    <citation type="journal article" date="2023" name="Mol. Phylogenet. Evol.">
        <title>Genome-scale phylogeny and comparative genomics of the fungal order Sordariales.</title>
        <authorList>
            <person name="Hensen N."/>
            <person name="Bonometti L."/>
            <person name="Westerberg I."/>
            <person name="Brannstrom I.O."/>
            <person name="Guillou S."/>
            <person name="Cros-Aarteil S."/>
            <person name="Calhoun S."/>
            <person name="Haridas S."/>
            <person name="Kuo A."/>
            <person name="Mondo S."/>
            <person name="Pangilinan J."/>
            <person name="Riley R."/>
            <person name="LaButti K."/>
            <person name="Andreopoulos B."/>
            <person name="Lipzen A."/>
            <person name="Chen C."/>
            <person name="Yan M."/>
            <person name="Daum C."/>
            <person name="Ng V."/>
            <person name="Clum A."/>
            <person name="Steindorff A."/>
            <person name="Ohm R.A."/>
            <person name="Martin F."/>
            <person name="Silar P."/>
            <person name="Natvig D.O."/>
            <person name="Lalanne C."/>
            <person name="Gautier V."/>
            <person name="Ament-Velasquez S.L."/>
            <person name="Kruys A."/>
            <person name="Hutchinson M.I."/>
            <person name="Powell A.J."/>
            <person name="Barry K."/>
            <person name="Miller A.N."/>
            <person name="Grigoriev I.V."/>
            <person name="Debuchy R."/>
            <person name="Gladieux P."/>
            <person name="Hiltunen Thoren M."/>
            <person name="Johannesson H."/>
        </authorList>
    </citation>
    <scope>NUCLEOTIDE SEQUENCE</scope>
    <source>
        <strain evidence="2">SMH4131-1</strain>
    </source>
</reference>
<proteinExistence type="predicted"/>
<comment type="caution">
    <text evidence="2">The sequence shown here is derived from an EMBL/GenBank/DDBJ whole genome shotgun (WGS) entry which is preliminary data.</text>
</comment>
<gene>
    <name evidence="2" type="ORF">B0T19DRAFT_404824</name>
</gene>
<name>A0AAE0I8A5_9PEZI</name>
<evidence type="ECO:0000313" key="3">
    <source>
        <dbReference type="Proteomes" id="UP001286456"/>
    </source>
</evidence>
<reference evidence="2" key="2">
    <citation type="submission" date="2023-06" db="EMBL/GenBank/DDBJ databases">
        <authorList>
            <consortium name="Lawrence Berkeley National Laboratory"/>
            <person name="Haridas S."/>
            <person name="Hensen N."/>
            <person name="Bonometti L."/>
            <person name="Westerberg I."/>
            <person name="Brannstrom I.O."/>
            <person name="Guillou S."/>
            <person name="Cros-Aarteil S."/>
            <person name="Calhoun S."/>
            <person name="Kuo A."/>
            <person name="Mondo S."/>
            <person name="Pangilinan J."/>
            <person name="Riley R."/>
            <person name="Labutti K."/>
            <person name="Andreopoulos B."/>
            <person name="Lipzen A."/>
            <person name="Chen C."/>
            <person name="Yanf M."/>
            <person name="Daum C."/>
            <person name="Ng V."/>
            <person name="Clum A."/>
            <person name="Steindorff A."/>
            <person name="Ohm R."/>
            <person name="Martin F."/>
            <person name="Silar P."/>
            <person name="Natvig D."/>
            <person name="Lalanne C."/>
            <person name="Gautier V."/>
            <person name="Ament-Velasquez S.L."/>
            <person name="Kruys A."/>
            <person name="Hutchinson M.I."/>
            <person name="Powell A.J."/>
            <person name="Barry K."/>
            <person name="Miller A.N."/>
            <person name="Grigoriev I.V."/>
            <person name="Debuchy R."/>
            <person name="Gladieux P."/>
            <person name="Thoren M.H."/>
            <person name="Johannesson H."/>
        </authorList>
    </citation>
    <scope>NUCLEOTIDE SEQUENCE</scope>
    <source>
        <strain evidence="2">SMH4131-1</strain>
    </source>
</reference>
<protein>
    <submittedName>
        <fullName evidence="2">Uncharacterized protein</fullName>
    </submittedName>
</protein>
<accession>A0AAE0I8A5</accession>